<keyword evidence="4" id="KW-0547">Nucleotide-binding</keyword>
<evidence type="ECO:0000256" key="6">
    <source>
        <dbReference type="ARBA" id="ARBA00022840"/>
    </source>
</evidence>
<evidence type="ECO:0000256" key="1">
    <source>
        <dbReference type="ARBA" id="ARBA00012513"/>
    </source>
</evidence>
<dbReference type="EMBL" id="SDAM02000177">
    <property type="protein sequence ID" value="KAH6825246.1"/>
    <property type="molecule type" value="Genomic_DNA"/>
</dbReference>
<evidence type="ECO:0000259" key="9">
    <source>
        <dbReference type="PROSITE" id="PS50011"/>
    </source>
</evidence>
<dbReference type="Gene3D" id="1.10.510.10">
    <property type="entry name" value="Transferase(Phosphotransferase) domain 1"/>
    <property type="match status" value="1"/>
</dbReference>
<keyword evidence="5" id="KW-0418">Kinase</keyword>
<dbReference type="Proteomes" id="UP001190926">
    <property type="component" value="Unassembled WGS sequence"/>
</dbReference>
<name>A0AAD4J1R4_PERFH</name>
<evidence type="ECO:0000313" key="10">
    <source>
        <dbReference type="EMBL" id="KAH6825246.1"/>
    </source>
</evidence>
<comment type="caution">
    <text evidence="10">The sequence shown here is derived from an EMBL/GenBank/DDBJ whole genome shotgun (WGS) entry which is preliminary data.</text>
</comment>
<protein>
    <recommendedName>
        <fullName evidence="1">non-specific serine/threonine protein kinase</fullName>
        <ecNumber evidence="1">2.7.11.1</ecNumber>
    </recommendedName>
</protein>
<evidence type="ECO:0000256" key="5">
    <source>
        <dbReference type="ARBA" id="ARBA00022777"/>
    </source>
</evidence>
<keyword evidence="6" id="KW-0067">ATP-binding</keyword>
<accession>A0AAD4J1R4</accession>
<dbReference type="PROSITE" id="PS50011">
    <property type="entry name" value="PROTEIN_KINASE_DOM"/>
    <property type="match status" value="1"/>
</dbReference>
<dbReference type="InterPro" id="IPR000719">
    <property type="entry name" value="Prot_kinase_dom"/>
</dbReference>
<comment type="catalytic activity">
    <reaction evidence="8">
        <text>L-seryl-[protein] + ATP = O-phospho-L-seryl-[protein] + ADP + H(+)</text>
        <dbReference type="Rhea" id="RHEA:17989"/>
        <dbReference type="Rhea" id="RHEA-COMP:9863"/>
        <dbReference type="Rhea" id="RHEA-COMP:11604"/>
        <dbReference type="ChEBI" id="CHEBI:15378"/>
        <dbReference type="ChEBI" id="CHEBI:29999"/>
        <dbReference type="ChEBI" id="CHEBI:30616"/>
        <dbReference type="ChEBI" id="CHEBI:83421"/>
        <dbReference type="ChEBI" id="CHEBI:456216"/>
        <dbReference type="EC" id="2.7.11.1"/>
    </reaction>
</comment>
<evidence type="ECO:0000313" key="11">
    <source>
        <dbReference type="Proteomes" id="UP001190926"/>
    </source>
</evidence>
<keyword evidence="3" id="KW-0808">Transferase</keyword>
<comment type="catalytic activity">
    <reaction evidence="7">
        <text>L-threonyl-[protein] + ATP = O-phospho-L-threonyl-[protein] + ADP + H(+)</text>
        <dbReference type="Rhea" id="RHEA:46608"/>
        <dbReference type="Rhea" id="RHEA-COMP:11060"/>
        <dbReference type="Rhea" id="RHEA-COMP:11605"/>
        <dbReference type="ChEBI" id="CHEBI:15378"/>
        <dbReference type="ChEBI" id="CHEBI:30013"/>
        <dbReference type="ChEBI" id="CHEBI:30616"/>
        <dbReference type="ChEBI" id="CHEBI:61977"/>
        <dbReference type="ChEBI" id="CHEBI:456216"/>
        <dbReference type="EC" id="2.7.11.1"/>
    </reaction>
</comment>
<proteinExistence type="predicted"/>
<dbReference type="InterPro" id="IPR011009">
    <property type="entry name" value="Kinase-like_dom_sf"/>
</dbReference>
<dbReference type="PANTHER" id="PTHR48005">
    <property type="entry name" value="LEUCINE RICH REPEAT KINASE 2"/>
    <property type="match status" value="1"/>
</dbReference>
<evidence type="ECO:0000256" key="3">
    <source>
        <dbReference type="ARBA" id="ARBA00022679"/>
    </source>
</evidence>
<dbReference type="PANTHER" id="PTHR48005:SF16">
    <property type="entry name" value="MDIS1-INTERACTING RECEPTOR LIKE KINASE 2-LIKE ISOFORM X1"/>
    <property type="match status" value="1"/>
</dbReference>
<dbReference type="EC" id="2.7.11.1" evidence="1"/>
<dbReference type="InterPro" id="IPR051420">
    <property type="entry name" value="Ser_Thr_Kinases_DiverseReg"/>
</dbReference>
<dbReference type="InterPro" id="IPR001245">
    <property type="entry name" value="Ser-Thr/Tyr_kinase_cat_dom"/>
</dbReference>
<organism evidence="10 11">
    <name type="scientific">Perilla frutescens var. hirtella</name>
    <name type="common">Perilla citriodora</name>
    <name type="synonym">Perilla setoyensis</name>
    <dbReference type="NCBI Taxonomy" id="608512"/>
    <lineage>
        <taxon>Eukaryota</taxon>
        <taxon>Viridiplantae</taxon>
        <taxon>Streptophyta</taxon>
        <taxon>Embryophyta</taxon>
        <taxon>Tracheophyta</taxon>
        <taxon>Spermatophyta</taxon>
        <taxon>Magnoliopsida</taxon>
        <taxon>eudicotyledons</taxon>
        <taxon>Gunneridae</taxon>
        <taxon>Pentapetalae</taxon>
        <taxon>asterids</taxon>
        <taxon>lamiids</taxon>
        <taxon>Lamiales</taxon>
        <taxon>Lamiaceae</taxon>
        <taxon>Nepetoideae</taxon>
        <taxon>Elsholtzieae</taxon>
        <taxon>Perilla</taxon>
    </lineage>
</organism>
<reference evidence="10 11" key="1">
    <citation type="journal article" date="2021" name="Nat. Commun.">
        <title>Incipient diploidization of the medicinal plant Perilla within 10,000 years.</title>
        <authorList>
            <person name="Zhang Y."/>
            <person name="Shen Q."/>
            <person name="Leng L."/>
            <person name="Zhang D."/>
            <person name="Chen S."/>
            <person name="Shi Y."/>
            <person name="Ning Z."/>
            <person name="Chen S."/>
        </authorList>
    </citation>
    <scope>NUCLEOTIDE SEQUENCE [LARGE SCALE GENOMIC DNA]</scope>
    <source>
        <strain evidence="11">cv. PC099</strain>
    </source>
</reference>
<dbReference type="SUPFAM" id="SSF56112">
    <property type="entry name" value="Protein kinase-like (PK-like)"/>
    <property type="match status" value="1"/>
</dbReference>
<dbReference type="GO" id="GO:0005524">
    <property type="term" value="F:ATP binding"/>
    <property type="evidence" value="ECO:0007669"/>
    <property type="project" value="UniProtKB-KW"/>
</dbReference>
<evidence type="ECO:0000256" key="2">
    <source>
        <dbReference type="ARBA" id="ARBA00022527"/>
    </source>
</evidence>
<gene>
    <name evidence="10" type="ORF">C2S53_020399</name>
</gene>
<dbReference type="Pfam" id="PF07714">
    <property type="entry name" value="PK_Tyr_Ser-Thr"/>
    <property type="match status" value="1"/>
</dbReference>
<evidence type="ECO:0000256" key="8">
    <source>
        <dbReference type="ARBA" id="ARBA00048679"/>
    </source>
</evidence>
<evidence type="ECO:0000256" key="7">
    <source>
        <dbReference type="ARBA" id="ARBA00047899"/>
    </source>
</evidence>
<feature type="domain" description="Protein kinase" evidence="9">
    <location>
        <begin position="1"/>
        <end position="117"/>
    </location>
</feature>
<keyword evidence="2" id="KW-0723">Serine/threonine-protein kinase</keyword>
<sequence length="128" mass="14390">MNLMIEFAELAYTMVVTEKCDVYSFGVVALEIMFGSHPADFLSMMVSTRMAANMMLQDVLDKRLPSAEDDVRVSREVIGVAKIAVKCIRHDPKSRPSMKQISQELADRPPPLPMPFRSISILHLMCSD</sequence>
<evidence type="ECO:0000256" key="4">
    <source>
        <dbReference type="ARBA" id="ARBA00022741"/>
    </source>
</evidence>
<dbReference type="AlphaFoldDB" id="A0AAD4J1R4"/>
<keyword evidence="11" id="KW-1185">Reference proteome</keyword>
<dbReference type="GO" id="GO:0004674">
    <property type="term" value="F:protein serine/threonine kinase activity"/>
    <property type="evidence" value="ECO:0007669"/>
    <property type="project" value="UniProtKB-KW"/>
</dbReference>